<sequence>MSLPVPFPRLVFFSSSYSLTKTLDIMPWPCLYLAVFSAIDFLYNNLQSLLKRQ</sequence>
<gene>
    <name evidence="1" type="ORF">BHM03_00029168</name>
</gene>
<organism evidence="1">
    <name type="scientific">Ensete ventricosum</name>
    <name type="common">Abyssinian banana</name>
    <name type="synonym">Musa ensete</name>
    <dbReference type="NCBI Taxonomy" id="4639"/>
    <lineage>
        <taxon>Eukaryota</taxon>
        <taxon>Viridiplantae</taxon>
        <taxon>Streptophyta</taxon>
        <taxon>Embryophyta</taxon>
        <taxon>Tracheophyta</taxon>
        <taxon>Spermatophyta</taxon>
        <taxon>Magnoliopsida</taxon>
        <taxon>Liliopsida</taxon>
        <taxon>Zingiberales</taxon>
        <taxon>Musaceae</taxon>
        <taxon>Ensete</taxon>
    </lineage>
</organism>
<accession>A0A444E6Y9</accession>
<protein>
    <submittedName>
        <fullName evidence="1">Uncharacterized protein</fullName>
    </submittedName>
</protein>
<evidence type="ECO:0000313" key="1">
    <source>
        <dbReference type="EMBL" id="RZR73878.1"/>
    </source>
</evidence>
<dbReference type="Proteomes" id="UP000290560">
    <property type="component" value="Unassembled WGS sequence"/>
</dbReference>
<proteinExistence type="predicted"/>
<dbReference type="AlphaFoldDB" id="A0A444E6Y9"/>
<dbReference type="EMBL" id="KV876044">
    <property type="protein sequence ID" value="RZR73878.1"/>
    <property type="molecule type" value="Genomic_DNA"/>
</dbReference>
<reference evidence="1" key="1">
    <citation type="journal article" date="2018" name="Data Brief">
        <title>Genome sequence data from 17 accessions of Ensete ventricosum, a staple food crop for millions in Ethiopia.</title>
        <authorList>
            <person name="Yemataw Z."/>
            <person name="Muzemil S."/>
            <person name="Ambachew D."/>
            <person name="Tripathi L."/>
            <person name="Tesfaye K."/>
            <person name="Chala A."/>
            <person name="Farbos A."/>
            <person name="O'Neill P."/>
            <person name="Moore K."/>
            <person name="Grant M."/>
            <person name="Studholme D.J."/>
        </authorList>
    </citation>
    <scope>NUCLEOTIDE SEQUENCE [LARGE SCALE GENOMIC DNA]</scope>
    <source>
        <tissue evidence="1">Leaf</tissue>
    </source>
</reference>
<name>A0A444E6Y9_ENSVE</name>